<comment type="caution">
    <text evidence="1">The sequence shown here is derived from an EMBL/GenBank/DDBJ whole genome shotgun (WGS) entry which is preliminary data.</text>
</comment>
<protein>
    <submittedName>
        <fullName evidence="1">Uncharacterized protein</fullName>
    </submittedName>
</protein>
<name>A0ACB8SER2_9AGAM</name>
<proteinExistence type="predicted"/>
<sequence>MPHYWLPAALIHPSRLPYPSIHIIVPASPLTLLSTTLSETLFSSMPTPTVPNSVLRPRPHVPGSCSSADSPTVPRMPPPPPGIATSGRIPTATTIACRKNWCHWRPQSSAMDVVRRFESGVKSAGGWHRIVNSTSAAMQGAPQGLTKPALSAMSMPTRQHGPRP</sequence>
<gene>
    <name evidence="1" type="ORF">BV25DRAFT_1922478</name>
</gene>
<accession>A0ACB8SER2</accession>
<dbReference type="Proteomes" id="UP000814140">
    <property type="component" value="Unassembled WGS sequence"/>
</dbReference>
<reference evidence="1" key="2">
    <citation type="journal article" date="2022" name="New Phytol.">
        <title>Evolutionary transition to the ectomycorrhizal habit in the genomes of a hyperdiverse lineage of mushroom-forming fungi.</title>
        <authorList>
            <person name="Looney B."/>
            <person name="Miyauchi S."/>
            <person name="Morin E."/>
            <person name="Drula E."/>
            <person name="Courty P.E."/>
            <person name="Kohler A."/>
            <person name="Kuo A."/>
            <person name="LaButti K."/>
            <person name="Pangilinan J."/>
            <person name="Lipzen A."/>
            <person name="Riley R."/>
            <person name="Andreopoulos W."/>
            <person name="He G."/>
            <person name="Johnson J."/>
            <person name="Nolan M."/>
            <person name="Tritt A."/>
            <person name="Barry K.W."/>
            <person name="Grigoriev I.V."/>
            <person name="Nagy L.G."/>
            <person name="Hibbett D."/>
            <person name="Henrissat B."/>
            <person name="Matheny P.B."/>
            <person name="Labbe J."/>
            <person name="Martin F.M."/>
        </authorList>
    </citation>
    <scope>NUCLEOTIDE SEQUENCE</scope>
    <source>
        <strain evidence="1">HHB10654</strain>
    </source>
</reference>
<keyword evidence="2" id="KW-1185">Reference proteome</keyword>
<reference evidence="1" key="1">
    <citation type="submission" date="2021-03" db="EMBL/GenBank/DDBJ databases">
        <authorList>
            <consortium name="DOE Joint Genome Institute"/>
            <person name="Ahrendt S."/>
            <person name="Looney B.P."/>
            <person name="Miyauchi S."/>
            <person name="Morin E."/>
            <person name="Drula E."/>
            <person name="Courty P.E."/>
            <person name="Chicoki N."/>
            <person name="Fauchery L."/>
            <person name="Kohler A."/>
            <person name="Kuo A."/>
            <person name="Labutti K."/>
            <person name="Pangilinan J."/>
            <person name="Lipzen A."/>
            <person name="Riley R."/>
            <person name="Andreopoulos W."/>
            <person name="He G."/>
            <person name="Johnson J."/>
            <person name="Barry K.W."/>
            <person name="Grigoriev I.V."/>
            <person name="Nagy L."/>
            <person name="Hibbett D."/>
            <person name="Henrissat B."/>
            <person name="Matheny P.B."/>
            <person name="Labbe J."/>
            <person name="Martin F."/>
        </authorList>
    </citation>
    <scope>NUCLEOTIDE SEQUENCE</scope>
    <source>
        <strain evidence="1">HHB10654</strain>
    </source>
</reference>
<organism evidence="1 2">
    <name type="scientific">Artomyces pyxidatus</name>
    <dbReference type="NCBI Taxonomy" id="48021"/>
    <lineage>
        <taxon>Eukaryota</taxon>
        <taxon>Fungi</taxon>
        <taxon>Dikarya</taxon>
        <taxon>Basidiomycota</taxon>
        <taxon>Agaricomycotina</taxon>
        <taxon>Agaricomycetes</taxon>
        <taxon>Russulales</taxon>
        <taxon>Auriscalpiaceae</taxon>
        <taxon>Artomyces</taxon>
    </lineage>
</organism>
<dbReference type="EMBL" id="MU277367">
    <property type="protein sequence ID" value="KAI0054672.1"/>
    <property type="molecule type" value="Genomic_DNA"/>
</dbReference>
<evidence type="ECO:0000313" key="2">
    <source>
        <dbReference type="Proteomes" id="UP000814140"/>
    </source>
</evidence>
<evidence type="ECO:0000313" key="1">
    <source>
        <dbReference type="EMBL" id="KAI0054672.1"/>
    </source>
</evidence>